<dbReference type="GO" id="GO:0005829">
    <property type="term" value="C:cytosol"/>
    <property type="evidence" value="ECO:0007669"/>
    <property type="project" value="TreeGrafter"/>
</dbReference>
<dbReference type="GeneID" id="18910109"/>
<proteinExistence type="predicted"/>
<dbReference type="OrthoDB" id="413520at2759"/>
<gene>
    <name evidence="1" type="ORF">PHACADRAFT_182832</name>
</gene>
<dbReference type="PANTHER" id="PTHR14614">
    <property type="entry name" value="HEPATOCELLULAR CARCINOMA-ASSOCIATED ANTIGEN"/>
    <property type="match status" value="1"/>
</dbReference>
<dbReference type="Gene3D" id="3.40.50.150">
    <property type="entry name" value="Vaccinia Virus protein VP39"/>
    <property type="match status" value="1"/>
</dbReference>
<evidence type="ECO:0000313" key="2">
    <source>
        <dbReference type="Proteomes" id="UP000008370"/>
    </source>
</evidence>
<dbReference type="KEGG" id="pco:PHACADRAFT_182832"/>
<dbReference type="AlphaFoldDB" id="K5WHD2"/>
<dbReference type="InterPro" id="IPR019410">
    <property type="entry name" value="Methyltransf_16"/>
</dbReference>
<evidence type="ECO:0008006" key="3">
    <source>
        <dbReference type="Google" id="ProtNLM"/>
    </source>
</evidence>
<dbReference type="EMBL" id="JH930470">
    <property type="protein sequence ID" value="EKM58519.1"/>
    <property type="molecule type" value="Genomic_DNA"/>
</dbReference>
<dbReference type="Pfam" id="PF10294">
    <property type="entry name" value="Methyltransf_16"/>
    <property type="match status" value="1"/>
</dbReference>
<dbReference type="InParanoid" id="K5WHD2"/>
<dbReference type="GO" id="GO:0008757">
    <property type="term" value="F:S-adenosylmethionine-dependent methyltransferase activity"/>
    <property type="evidence" value="ECO:0007669"/>
    <property type="project" value="UniProtKB-ARBA"/>
</dbReference>
<reference evidence="1 2" key="1">
    <citation type="journal article" date="2012" name="BMC Genomics">
        <title>Comparative genomics of the white-rot fungi, Phanerochaete carnosa and P. chrysosporium, to elucidate the genetic basis of the distinct wood types they colonize.</title>
        <authorList>
            <person name="Suzuki H."/>
            <person name="MacDonald J."/>
            <person name="Syed K."/>
            <person name="Salamov A."/>
            <person name="Hori C."/>
            <person name="Aerts A."/>
            <person name="Henrissat B."/>
            <person name="Wiebenga A."/>
            <person name="vanKuyk P.A."/>
            <person name="Barry K."/>
            <person name="Lindquist E."/>
            <person name="LaButti K."/>
            <person name="Lapidus A."/>
            <person name="Lucas S."/>
            <person name="Coutinho P."/>
            <person name="Gong Y."/>
            <person name="Samejima M."/>
            <person name="Mahadevan R."/>
            <person name="Abou-Zaid M."/>
            <person name="de Vries R.P."/>
            <person name="Igarashi K."/>
            <person name="Yadav J.S."/>
            <person name="Grigoriev I.V."/>
            <person name="Master E.R."/>
        </authorList>
    </citation>
    <scope>NUCLEOTIDE SEQUENCE [LARGE SCALE GENOMIC DNA]</scope>
    <source>
        <strain evidence="1 2">HHB-10118-sp</strain>
    </source>
</reference>
<dbReference type="RefSeq" id="XP_007393830.1">
    <property type="nucleotide sequence ID" value="XM_007393768.1"/>
</dbReference>
<dbReference type="SUPFAM" id="SSF53335">
    <property type="entry name" value="S-adenosyl-L-methionine-dependent methyltransferases"/>
    <property type="match status" value="1"/>
</dbReference>
<evidence type="ECO:0000313" key="1">
    <source>
        <dbReference type="EMBL" id="EKM58519.1"/>
    </source>
</evidence>
<dbReference type="InterPro" id="IPR029063">
    <property type="entry name" value="SAM-dependent_MTases_sf"/>
</dbReference>
<organism evidence="1 2">
    <name type="scientific">Phanerochaete carnosa (strain HHB-10118-sp)</name>
    <name type="common">White-rot fungus</name>
    <name type="synonym">Peniophora carnosa</name>
    <dbReference type="NCBI Taxonomy" id="650164"/>
    <lineage>
        <taxon>Eukaryota</taxon>
        <taxon>Fungi</taxon>
        <taxon>Dikarya</taxon>
        <taxon>Basidiomycota</taxon>
        <taxon>Agaricomycotina</taxon>
        <taxon>Agaricomycetes</taxon>
        <taxon>Polyporales</taxon>
        <taxon>Phanerochaetaceae</taxon>
        <taxon>Phanerochaete</taxon>
    </lineage>
</organism>
<protein>
    <recommendedName>
        <fullName evidence="3">Methyltransferase domain-containing protein</fullName>
    </recommendedName>
</protein>
<name>K5WHD2_PHACS</name>
<accession>K5WHD2</accession>
<dbReference type="HOGENOM" id="CLU_039535_0_0_1"/>
<keyword evidence="2" id="KW-1185">Reference proteome</keyword>
<sequence>MASNTNFPVNLNIKPSHNSHDRHVLNAFDSSAQEAAIREYGIAGRVWEAAFFLNTYIEGLLDITFDPPFSTPHDEEKLLSILELGSGTGIVSAKCAKQLSNRQCTVIATDLPEVCPLLAKNLCKYSEPEHASGPRLLVRPLAWGNYEQAEAILHELKNTSDQIPANSGPNALTHIICSDLIYFSELLAPLLRSLLHLTGPPFVSSSSTSDWPKIIISYKVRSLPTEMPFWSAFGLWFTFEPVLCRQSPPHRPNTSATGNDPEARAGEALENFEEPEEDTWRRFGSAGDDEVFVLVARRRPESLVWDVPPDDVELLGGVGASGTPSRKGDCTFETLLLMGMEGE</sequence>
<dbReference type="Proteomes" id="UP000008370">
    <property type="component" value="Unassembled WGS sequence"/>
</dbReference>
<dbReference type="GO" id="GO:0032991">
    <property type="term" value="C:protein-containing complex"/>
    <property type="evidence" value="ECO:0007669"/>
    <property type="project" value="TreeGrafter"/>
</dbReference>
<dbReference type="PANTHER" id="PTHR14614:SF161">
    <property type="match status" value="1"/>
</dbReference>